<name>A0A4R7PFB3_9GAMM</name>
<sequence>MNFLAAVLPSPCRLLCKRSSPLPLLGRGTSVSPLATKLLWE</sequence>
<proteinExistence type="predicted"/>
<gene>
    <name evidence="1" type="ORF">DFR24_1763</name>
</gene>
<dbReference type="AlphaFoldDB" id="A0A4R7PFB3"/>
<evidence type="ECO:0000313" key="2">
    <source>
        <dbReference type="Proteomes" id="UP000295341"/>
    </source>
</evidence>
<organism evidence="1 2">
    <name type="scientific">Panacagrimonas perspica</name>
    <dbReference type="NCBI Taxonomy" id="381431"/>
    <lineage>
        <taxon>Bacteria</taxon>
        <taxon>Pseudomonadati</taxon>
        <taxon>Pseudomonadota</taxon>
        <taxon>Gammaproteobacteria</taxon>
        <taxon>Nevskiales</taxon>
        <taxon>Nevskiaceae</taxon>
        <taxon>Panacagrimonas</taxon>
    </lineage>
</organism>
<protein>
    <submittedName>
        <fullName evidence="1">Uncharacterized protein</fullName>
    </submittedName>
</protein>
<keyword evidence="2" id="KW-1185">Reference proteome</keyword>
<dbReference type="Proteomes" id="UP000295341">
    <property type="component" value="Unassembled WGS sequence"/>
</dbReference>
<dbReference type="EMBL" id="SOBT01000008">
    <property type="protein sequence ID" value="TDU32369.1"/>
    <property type="molecule type" value="Genomic_DNA"/>
</dbReference>
<accession>A0A4R7PFB3</accession>
<reference evidence="1 2" key="1">
    <citation type="submission" date="2019-03" db="EMBL/GenBank/DDBJ databases">
        <title>Genomic Encyclopedia of Type Strains, Phase IV (KMG-IV): sequencing the most valuable type-strain genomes for metagenomic binning, comparative biology and taxonomic classification.</title>
        <authorList>
            <person name="Goeker M."/>
        </authorList>
    </citation>
    <scope>NUCLEOTIDE SEQUENCE [LARGE SCALE GENOMIC DNA]</scope>
    <source>
        <strain evidence="1 2">DSM 26377</strain>
    </source>
</reference>
<comment type="caution">
    <text evidence="1">The sequence shown here is derived from an EMBL/GenBank/DDBJ whole genome shotgun (WGS) entry which is preliminary data.</text>
</comment>
<evidence type="ECO:0000313" key="1">
    <source>
        <dbReference type="EMBL" id="TDU32369.1"/>
    </source>
</evidence>